<proteinExistence type="predicted"/>
<dbReference type="EMBL" id="JACHLI010000001">
    <property type="protein sequence ID" value="MBB4861231.1"/>
    <property type="molecule type" value="Genomic_DNA"/>
</dbReference>
<name>A0A7W7NY97_PSENT</name>
<dbReference type="RefSeq" id="WP_184585507.1">
    <property type="nucleotide sequence ID" value="NZ_JACHLI010000001.1"/>
</dbReference>
<protein>
    <submittedName>
        <fullName evidence="1">Uncharacterized protein</fullName>
    </submittedName>
</protein>
<accession>A0A7W7NY97</accession>
<reference evidence="1 2" key="1">
    <citation type="submission" date="2020-08" db="EMBL/GenBank/DDBJ databases">
        <title>Functional genomics of gut bacteria from endangered species of beetles.</title>
        <authorList>
            <person name="Carlos-Shanley C."/>
        </authorList>
    </citation>
    <scope>NUCLEOTIDE SEQUENCE [LARGE SCALE GENOMIC DNA]</scope>
    <source>
        <strain evidence="1 2">S00179</strain>
    </source>
</reference>
<organism evidence="1 2">
    <name type="scientific">Pseudomonas nitroreducens</name>
    <dbReference type="NCBI Taxonomy" id="46680"/>
    <lineage>
        <taxon>Bacteria</taxon>
        <taxon>Pseudomonadati</taxon>
        <taxon>Pseudomonadota</taxon>
        <taxon>Gammaproteobacteria</taxon>
        <taxon>Pseudomonadales</taxon>
        <taxon>Pseudomonadaceae</taxon>
        <taxon>Pseudomonas</taxon>
    </lineage>
</organism>
<sequence>MKASQAFYCGISIEWVKALVIGSDKSTKMAPSRALELLTSLEKGATVDDVVKFIDKRYSEIDEFEGEIVDRYLPYNPDEWRRAFRDVVQKNYSLAACCLIVDPAYTERVMLQVFKEPDVAQRALQVFAARTPHVSIMQLPSGATRDISTLPVSLDEWECSALFVSTLTSGDKAGFDALMMNPVTKRYNPLEKRSHVASILANDKLTVHPSMTSCMAAGTRNVDIIKALAASTGSPLSGLQQSLYTPAAASKIGHELFFQYFQLKQRRDRPEDQAFIKRLIDDGADWYAGLMMHLDGHAAYLDYLGAEIPNEEKVFTLVSKASKASAGLVTGILETIPEEAIVAACEQHKGLAGQIFKLVKLPCISHLVSDKLWTKAATAVLDI</sequence>
<evidence type="ECO:0000313" key="1">
    <source>
        <dbReference type="EMBL" id="MBB4861231.1"/>
    </source>
</evidence>
<gene>
    <name evidence="1" type="ORF">HNP46_000042</name>
</gene>
<dbReference type="AlphaFoldDB" id="A0A7W7NY97"/>
<evidence type="ECO:0000313" key="2">
    <source>
        <dbReference type="Proteomes" id="UP000566995"/>
    </source>
</evidence>
<dbReference type="Proteomes" id="UP000566995">
    <property type="component" value="Unassembled WGS sequence"/>
</dbReference>
<comment type="caution">
    <text evidence="1">The sequence shown here is derived from an EMBL/GenBank/DDBJ whole genome shotgun (WGS) entry which is preliminary data.</text>
</comment>